<keyword evidence="1" id="KW-1133">Transmembrane helix</keyword>
<evidence type="ECO:0000256" key="1">
    <source>
        <dbReference type="SAM" id="Phobius"/>
    </source>
</evidence>
<sequence>MWDIFIKWLIPFLCGGAVSALGVVIGRIKLGKKKQDALALGLQCLLRAEIISQYEKWYERGYCPIYAKEALKRAYDSYHTLGGNDVATGLYEETTELPEHPPKQN</sequence>
<feature type="transmembrane region" description="Helical" evidence="1">
    <location>
        <begin position="6"/>
        <end position="25"/>
    </location>
</feature>
<protein>
    <recommendedName>
        <fullName evidence="4">Branched-chain amino acid ABC transporter permease</fullName>
    </recommendedName>
</protein>
<dbReference type="EMBL" id="JACOPS010000002">
    <property type="protein sequence ID" value="MBC5728137.1"/>
    <property type="molecule type" value="Genomic_DNA"/>
</dbReference>
<keyword evidence="3" id="KW-1185">Reference proteome</keyword>
<reference evidence="2 3" key="1">
    <citation type="submission" date="2020-08" db="EMBL/GenBank/DDBJ databases">
        <title>Genome public.</title>
        <authorList>
            <person name="Liu C."/>
            <person name="Sun Q."/>
        </authorList>
    </citation>
    <scope>NUCLEOTIDE SEQUENCE [LARGE SCALE GENOMIC DNA]</scope>
    <source>
        <strain evidence="2 3">NSJ-71</strain>
    </source>
</reference>
<keyword evidence="1" id="KW-0472">Membrane</keyword>
<proteinExistence type="predicted"/>
<dbReference type="RefSeq" id="WP_186935302.1">
    <property type="nucleotide sequence ID" value="NZ_JACOPS010000002.1"/>
</dbReference>
<comment type="caution">
    <text evidence="2">The sequence shown here is derived from an EMBL/GenBank/DDBJ whole genome shotgun (WGS) entry which is preliminary data.</text>
</comment>
<keyword evidence="1" id="KW-0812">Transmembrane</keyword>
<dbReference type="Proteomes" id="UP000636755">
    <property type="component" value="Unassembled WGS sequence"/>
</dbReference>
<name>A0ABR7HKX8_9FIRM</name>
<evidence type="ECO:0000313" key="2">
    <source>
        <dbReference type="EMBL" id="MBC5728137.1"/>
    </source>
</evidence>
<accession>A0ABR7HKX8</accession>
<gene>
    <name evidence="2" type="ORF">H8R91_06330</name>
</gene>
<evidence type="ECO:0008006" key="4">
    <source>
        <dbReference type="Google" id="ProtNLM"/>
    </source>
</evidence>
<evidence type="ECO:0000313" key="3">
    <source>
        <dbReference type="Proteomes" id="UP000636755"/>
    </source>
</evidence>
<organism evidence="2 3">
    <name type="scientific">Ruminococcus intestinalis</name>
    <dbReference type="NCBI Taxonomy" id="2763066"/>
    <lineage>
        <taxon>Bacteria</taxon>
        <taxon>Bacillati</taxon>
        <taxon>Bacillota</taxon>
        <taxon>Clostridia</taxon>
        <taxon>Eubacteriales</taxon>
        <taxon>Oscillospiraceae</taxon>
        <taxon>Ruminococcus</taxon>
    </lineage>
</organism>